<sequence length="180" mass="20083">MFSVEKTEEVKATMPHNKDATSHNEAAAPRDQRALQQSGRFERFVGLIAQINKEIQRLKAQHMAQFDLRGTDVMCLVCLRKHPEGIPAADIARSISVDRALVSRSIHSLRTSGLVASDEREDTGTYRRPVFLTEKGKALATQVNGIIAKMVNKVDRDLAQDDVAVMYRVLTQILENLTAL</sequence>
<feature type="region of interest" description="Disordered" evidence="4">
    <location>
        <begin position="1"/>
        <end position="33"/>
    </location>
</feature>
<dbReference type="SUPFAM" id="SSF46785">
    <property type="entry name" value="Winged helix' DNA-binding domain"/>
    <property type="match status" value="1"/>
</dbReference>
<keyword evidence="2" id="KW-0238">DNA-binding</keyword>
<evidence type="ECO:0000313" key="7">
    <source>
        <dbReference type="Proteomes" id="UP000070675"/>
    </source>
</evidence>
<evidence type="ECO:0000313" key="6">
    <source>
        <dbReference type="EMBL" id="KXB35090.1"/>
    </source>
</evidence>
<dbReference type="PANTHER" id="PTHR42756:SF1">
    <property type="entry name" value="TRANSCRIPTIONAL REPRESSOR OF EMRAB OPERON"/>
    <property type="match status" value="1"/>
</dbReference>
<keyword evidence="3" id="KW-0804">Transcription</keyword>
<keyword evidence="7" id="KW-1185">Reference proteome</keyword>
<dbReference type="InterPro" id="IPR036388">
    <property type="entry name" value="WH-like_DNA-bd_sf"/>
</dbReference>
<dbReference type="Pfam" id="PF01047">
    <property type="entry name" value="MarR"/>
    <property type="match status" value="1"/>
</dbReference>
<proteinExistence type="predicted"/>
<dbReference type="PROSITE" id="PS50995">
    <property type="entry name" value="HTH_MARR_2"/>
    <property type="match status" value="1"/>
</dbReference>
<feature type="domain" description="HTH marR-type" evidence="5">
    <location>
        <begin position="41"/>
        <end position="175"/>
    </location>
</feature>
<dbReference type="Gene3D" id="1.10.10.10">
    <property type="entry name" value="Winged helix-like DNA-binding domain superfamily/Winged helix DNA-binding domain"/>
    <property type="match status" value="1"/>
</dbReference>
<evidence type="ECO:0000256" key="4">
    <source>
        <dbReference type="SAM" id="MobiDB-lite"/>
    </source>
</evidence>
<dbReference type="PANTHER" id="PTHR42756">
    <property type="entry name" value="TRANSCRIPTIONAL REGULATOR, MARR"/>
    <property type="match status" value="1"/>
</dbReference>
<organism evidence="6 7">
    <name type="scientific">Atopobium deltae</name>
    <dbReference type="NCBI Taxonomy" id="1393034"/>
    <lineage>
        <taxon>Bacteria</taxon>
        <taxon>Bacillati</taxon>
        <taxon>Actinomycetota</taxon>
        <taxon>Coriobacteriia</taxon>
        <taxon>Coriobacteriales</taxon>
        <taxon>Atopobiaceae</taxon>
        <taxon>Atopobium</taxon>
    </lineage>
</organism>
<name>A0A133XVX8_9ACTN</name>
<dbReference type="STRING" id="1393034.HMPREF3192_00455"/>
<dbReference type="SMART" id="SM00347">
    <property type="entry name" value="HTH_MARR"/>
    <property type="match status" value="1"/>
</dbReference>
<dbReference type="Proteomes" id="UP000070675">
    <property type="component" value="Unassembled WGS sequence"/>
</dbReference>
<reference evidence="7" key="1">
    <citation type="submission" date="2016-01" db="EMBL/GenBank/DDBJ databases">
        <authorList>
            <person name="Mitreva M."/>
            <person name="Pepin K.H."/>
            <person name="Mihindukulasuriya K.A."/>
            <person name="Fulton R."/>
            <person name="Fronick C."/>
            <person name="O'Laughlin M."/>
            <person name="Miner T."/>
            <person name="Herter B."/>
            <person name="Rosa B.A."/>
            <person name="Cordes M."/>
            <person name="Tomlinson C."/>
            <person name="Wollam A."/>
            <person name="Palsikar V.B."/>
            <person name="Mardis E.R."/>
            <person name="Wilson R.K."/>
        </authorList>
    </citation>
    <scope>NUCLEOTIDE SEQUENCE [LARGE SCALE GENOMIC DNA]</scope>
    <source>
        <strain evidence="7">DNF00019</strain>
    </source>
</reference>
<dbReference type="GO" id="GO:0003677">
    <property type="term" value="F:DNA binding"/>
    <property type="evidence" value="ECO:0007669"/>
    <property type="project" value="UniProtKB-KW"/>
</dbReference>
<gene>
    <name evidence="6" type="ORF">HMPREF3192_00455</name>
</gene>
<protein>
    <submittedName>
        <fullName evidence="6">Transcriptional regulator, MarR family</fullName>
    </submittedName>
</protein>
<dbReference type="EMBL" id="LSCR01000006">
    <property type="protein sequence ID" value="KXB35090.1"/>
    <property type="molecule type" value="Genomic_DNA"/>
</dbReference>
<dbReference type="GO" id="GO:0003700">
    <property type="term" value="F:DNA-binding transcription factor activity"/>
    <property type="evidence" value="ECO:0007669"/>
    <property type="project" value="InterPro"/>
</dbReference>
<comment type="caution">
    <text evidence="6">The sequence shown here is derived from an EMBL/GenBank/DDBJ whole genome shotgun (WGS) entry which is preliminary data.</text>
</comment>
<evidence type="ECO:0000256" key="3">
    <source>
        <dbReference type="ARBA" id="ARBA00023163"/>
    </source>
</evidence>
<dbReference type="InterPro" id="IPR000835">
    <property type="entry name" value="HTH_MarR-typ"/>
</dbReference>
<keyword evidence="1" id="KW-0805">Transcription regulation</keyword>
<evidence type="ECO:0000256" key="2">
    <source>
        <dbReference type="ARBA" id="ARBA00023125"/>
    </source>
</evidence>
<dbReference type="AlphaFoldDB" id="A0A133XVX8"/>
<dbReference type="InterPro" id="IPR036390">
    <property type="entry name" value="WH_DNA-bd_sf"/>
</dbReference>
<dbReference type="PATRIC" id="fig|1393034.3.peg.437"/>
<evidence type="ECO:0000256" key="1">
    <source>
        <dbReference type="ARBA" id="ARBA00023015"/>
    </source>
</evidence>
<evidence type="ECO:0000259" key="5">
    <source>
        <dbReference type="PROSITE" id="PS50995"/>
    </source>
</evidence>
<accession>A0A133XVX8</accession>